<name>A0A0E3PQ10_9EURY</name>
<dbReference type="AlphaFoldDB" id="A0A0E3PQ10"/>
<dbReference type="InterPro" id="IPR011518">
    <property type="entry name" value="Transposase_36"/>
</dbReference>
<dbReference type="HOGENOM" id="CLU_024793_0_0_2"/>
<reference evidence="2 3" key="1">
    <citation type="submission" date="2014-07" db="EMBL/GenBank/DDBJ databases">
        <title>Methanogenic archaea and the global carbon cycle.</title>
        <authorList>
            <person name="Henriksen J.R."/>
            <person name="Luke J."/>
            <person name="Reinhart S."/>
            <person name="Benedict M.N."/>
            <person name="Youngblut N.D."/>
            <person name="Metcalf M.E."/>
            <person name="Whitaker R.J."/>
            <person name="Metcalf W.W."/>
        </authorList>
    </citation>
    <scope>NUCLEOTIDE SEQUENCE [LARGE SCALE GENOMIC DNA]</scope>
    <source>
        <strain evidence="2 3">C2J</strain>
    </source>
</reference>
<dbReference type="NCBIfam" id="NF033519">
    <property type="entry name" value="transpos_ISAzo13"/>
    <property type="match status" value="1"/>
</dbReference>
<dbReference type="GeneID" id="24872180"/>
<evidence type="ECO:0000256" key="1">
    <source>
        <dbReference type="SAM" id="MobiDB-lite"/>
    </source>
</evidence>
<sequence>MSNQLEKHISEKYNLLKPFLDEQSKRLFAGAEAISLGVGGISIVSRATGISRDTISKACKELESGTIGASGTSIPDGKIRAPGGGRKKSVDKDPTLKSDLESLIEPTSRGDPESPLRWTSKSVRNLAEELKKMGHKVTHARVADLLHILGYSLQANRKTIEGVSHPDRDKQFNHINENCKKFQEEHQPVISVDTKKKELVGNFKNEGRELRPKKDPINVSVYDFKDKELGKVNPYGVYDIANNEGWVNVGIDHDTASFAVESIRRWWNMMGCESYPEAKKLMITADCGGSNGYRVRLWKIELQKLADETGMEISVCHFPPGTSKWNKIEHRLFSHITLNWRGKPLTSYEVIVNLIAATTTSKGLKVKCMLDKNEYPKGIKMNKEQVEELGIIRDEFHGEWNYTFKPKKEEAA</sequence>
<dbReference type="RefSeq" id="WP_048183290.1">
    <property type="nucleotide sequence ID" value="NZ_CP009508.1"/>
</dbReference>
<dbReference type="KEGG" id="msj:MSSAC_2527"/>
<accession>A0A0E3PQ10</accession>
<dbReference type="EMBL" id="CP009508">
    <property type="protein sequence ID" value="AKB37117.1"/>
    <property type="molecule type" value="Genomic_DNA"/>
</dbReference>
<dbReference type="Pfam" id="PF07592">
    <property type="entry name" value="DDE_Tnp_ISAZ013"/>
    <property type="match status" value="1"/>
</dbReference>
<feature type="region of interest" description="Disordered" evidence="1">
    <location>
        <begin position="66"/>
        <end position="99"/>
    </location>
</feature>
<feature type="compositionally biased region" description="Basic and acidic residues" evidence="1">
    <location>
        <begin position="88"/>
        <end position="99"/>
    </location>
</feature>
<evidence type="ECO:0000313" key="3">
    <source>
        <dbReference type="Proteomes" id="UP000033123"/>
    </source>
</evidence>
<organism evidence="2 3">
    <name type="scientific">Methanosarcina siciliae C2J</name>
    <dbReference type="NCBI Taxonomy" id="1434118"/>
    <lineage>
        <taxon>Archaea</taxon>
        <taxon>Methanobacteriati</taxon>
        <taxon>Methanobacteriota</taxon>
        <taxon>Stenosarchaea group</taxon>
        <taxon>Methanomicrobia</taxon>
        <taxon>Methanosarcinales</taxon>
        <taxon>Methanosarcinaceae</taxon>
        <taxon>Methanosarcina</taxon>
    </lineage>
</organism>
<gene>
    <name evidence="2" type="ORF">MSSAC_2527</name>
</gene>
<protein>
    <submittedName>
        <fullName evidence="2">Mobile element protein</fullName>
    </submittedName>
</protein>
<dbReference type="Proteomes" id="UP000033123">
    <property type="component" value="Chromosome"/>
</dbReference>
<dbReference type="PATRIC" id="fig|1434118.4.peg.3281"/>
<proteinExistence type="predicted"/>
<evidence type="ECO:0000313" key="2">
    <source>
        <dbReference type="EMBL" id="AKB37117.1"/>
    </source>
</evidence>